<dbReference type="EMBL" id="JAOPGA020001228">
    <property type="protein sequence ID" value="KAL0486371.1"/>
    <property type="molecule type" value="Genomic_DNA"/>
</dbReference>
<dbReference type="AlphaFoldDB" id="A0AAW2Z969"/>
<comment type="caution">
    <text evidence="2">The sequence shown here is derived from an EMBL/GenBank/DDBJ whole genome shotgun (WGS) entry which is preliminary data.</text>
</comment>
<dbReference type="Proteomes" id="UP001431209">
    <property type="component" value="Unassembled WGS sequence"/>
</dbReference>
<organism evidence="2 3">
    <name type="scientific">Acrasis kona</name>
    <dbReference type="NCBI Taxonomy" id="1008807"/>
    <lineage>
        <taxon>Eukaryota</taxon>
        <taxon>Discoba</taxon>
        <taxon>Heterolobosea</taxon>
        <taxon>Tetramitia</taxon>
        <taxon>Eutetramitia</taxon>
        <taxon>Acrasidae</taxon>
        <taxon>Acrasis</taxon>
    </lineage>
</organism>
<protein>
    <submittedName>
        <fullName evidence="2">1 TM domain-containing transmembrane protein</fullName>
    </submittedName>
</protein>
<feature type="transmembrane region" description="Helical" evidence="1">
    <location>
        <begin position="70"/>
        <end position="89"/>
    </location>
</feature>
<evidence type="ECO:0000313" key="2">
    <source>
        <dbReference type="EMBL" id="KAL0486371.1"/>
    </source>
</evidence>
<evidence type="ECO:0000313" key="3">
    <source>
        <dbReference type="Proteomes" id="UP001431209"/>
    </source>
</evidence>
<gene>
    <name evidence="2" type="ORF">AKO1_001981</name>
</gene>
<keyword evidence="1 2" id="KW-0812">Transmembrane</keyword>
<keyword evidence="3" id="KW-1185">Reference proteome</keyword>
<reference evidence="2 3" key="1">
    <citation type="submission" date="2024-03" db="EMBL/GenBank/DDBJ databases">
        <title>The Acrasis kona genome and developmental transcriptomes reveal deep origins of eukaryotic multicellular pathways.</title>
        <authorList>
            <person name="Sheikh S."/>
            <person name="Fu C.-J."/>
            <person name="Brown M.W."/>
            <person name="Baldauf S.L."/>
        </authorList>
    </citation>
    <scope>NUCLEOTIDE SEQUENCE [LARGE SCALE GENOMIC DNA]</scope>
    <source>
        <strain evidence="2 3">ATCC MYA-3509</strain>
    </source>
</reference>
<keyword evidence="1" id="KW-0472">Membrane</keyword>
<name>A0AAW2Z969_9EUKA</name>
<accession>A0AAW2Z969</accession>
<sequence length="128" mass="14800">MANTNKSSFIFCFGQLLQMSSKKVFRPGKGAYELAKDYFKKITTPTNHTSFLTPAEKVQYRENLRKRLKYGVLGLFGTVFTIVTLYQRWAGTEKSRLDYHIAQHLSEDLKELSEVELRVQKLISKACK</sequence>
<proteinExistence type="predicted"/>
<keyword evidence="1" id="KW-1133">Transmembrane helix</keyword>
<evidence type="ECO:0000256" key="1">
    <source>
        <dbReference type="SAM" id="Phobius"/>
    </source>
</evidence>